<dbReference type="GO" id="GO:1902404">
    <property type="term" value="P:mitotic actomyosin contractile ring contraction"/>
    <property type="evidence" value="ECO:0007669"/>
    <property type="project" value="EnsemblFungi"/>
</dbReference>
<dbReference type="Proteomes" id="UP000016088">
    <property type="component" value="Unassembled WGS sequence"/>
</dbReference>
<dbReference type="HOGENOM" id="CLU_003525_1_1_1"/>
<dbReference type="AlphaFoldDB" id="S9R1N7"/>
<dbReference type="InterPro" id="IPR001452">
    <property type="entry name" value="SH3_domain"/>
</dbReference>
<name>S9R1N7_SCHOY</name>
<dbReference type="VEuPathDB" id="FungiDB:SOCG_00095"/>
<proteinExistence type="predicted"/>
<evidence type="ECO:0000256" key="4">
    <source>
        <dbReference type="ARBA" id="ARBA00022553"/>
    </source>
</evidence>
<dbReference type="GO" id="GO:0001786">
    <property type="term" value="F:phosphatidylserine binding"/>
    <property type="evidence" value="ECO:0007669"/>
    <property type="project" value="EnsemblFungi"/>
</dbReference>
<dbReference type="SMART" id="SM00326">
    <property type="entry name" value="SH3"/>
    <property type="match status" value="1"/>
</dbReference>
<dbReference type="Pfam" id="PF00611">
    <property type="entry name" value="FCH"/>
    <property type="match status" value="1"/>
</dbReference>
<dbReference type="InterPro" id="IPR031160">
    <property type="entry name" value="F_BAR_dom"/>
</dbReference>
<dbReference type="PANTHER" id="PTHR23065:SF7">
    <property type="entry name" value="NOSTRIN, ISOFORM H"/>
    <property type="match status" value="1"/>
</dbReference>
<dbReference type="PROSITE" id="PS50002">
    <property type="entry name" value="SH3"/>
    <property type="match status" value="1"/>
</dbReference>
<dbReference type="Gene3D" id="2.30.30.40">
    <property type="entry name" value="SH3 Domains"/>
    <property type="match status" value="1"/>
</dbReference>
<evidence type="ECO:0000259" key="14">
    <source>
        <dbReference type="PROSITE" id="PS51741"/>
    </source>
</evidence>
<protein>
    <submittedName>
        <fullName evidence="15">Contractile ring protein Imp2</fullName>
    </submittedName>
</protein>
<dbReference type="EMBL" id="KE503207">
    <property type="protein sequence ID" value="EPX72330.1"/>
    <property type="molecule type" value="Genomic_DNA"/>
</dbReference>
<keyword evidence="3" id="KW-0963">Cytoplasm</keyword>
<gene>
    <name evidence="15" type="ORF">SOCG_00095</name>
</gene>
<feature type="region of interest" description="Disordered" evidence="12">
    <location>
        <begin position="381"/>
        <end position="400"/>
    </location>
</feature>
<comment type="subcellular location">
    <subcellularLocation>
        <location evidence="1">Cytoplasm</location>
        <location evidence="1">Cytoskeleton</location>
    </subcellularLocation>
</comment>
<evidence type="ECO:0000256" key="10">
    <source>
        <dbReference type="PROSITE-ProRule" id="PRU00192"/>
    </source>
</evidence>
<keyword evidence="16" id="KW-1185">Reference proteome</keyword>
<dbReference type="PROSITE" id="PS51741">
    <property type="entry name" value="F_BAR"/>
    <property type="match status" value="1"/>
</dbReference>
<dbReference type="OMA" id="RFAKSWN"/>
<evidence type="ECO:0000256" key="12">
    <source>
        <dbReference type="SAM" id="MobiDB-lite"/>
    </source>
</evidence>
<feature type="domain" description="F-BAR" evidence="14">
    <location>
        <begin position="16"/>
        <end position="269"/>
    </location>
</feature>
<evidence type="ECO:0000313" key="15">
    <source>
        <dbReference type="EMBL" id="EPX72330.1"/>
    </source>
</evidence>
<dbReference type="InterPro" id="IPR001060">
    <property type="entry name" value="FCH_dom"/>
</dbReference>
<keyword evidence="4" id="KW-0597">Phosphoprotein</keyword>
<keyword evidence="6" id="KW-0498">Mitosis</keyword>
<keyword evidence="7 11" id="KW-0175">Coiled coil</keyword>
<evidence type="ECO:0000256" key="7">
    <source>
        <dbReference type="ARBA" id="ARBA00023054"/>
    </source>
</evidence>
<feature type="compositionally biased region" description="Polar residues" evidence="12">
    <location>
        <begin position="385"/>
        <end position="398"/>
    </location>
</feature>
<keyword evidence="9" id="KW-0131">Cell cycle</keyword>
<dbReference type="GO" id="GO:1903475">
    <property type="term" value="P:mitotic actomyosin contractile ring assembly"/>
    <property type="evidence" value="ECO:0007669"/>
    <property type="project" value="EnsemblFungi"/>
</dbReference>
<dbReference type="FunFam" id="2.30.30.40:FF:000164">
    <property type="entry name" value="Cell division control protein"/>
    <property type="match status" value="1"/>
</dbReference>
<dbReference type="eggNOG" id="KOG2398">
    <property type="taxonomic scope" value="Eukaryota"/>
</dbReference>
<dbReference type="PANTHER" id="PTHR23065">
    <property type="entry name" value="PROLINE-SERINE-THREONINE PHOSPHATASE INTERACTING PROTEIN 1"/>
    <property type="match status" value="1"/>
</dbReference>
<dbReference type="Gene3D" id="1.20.1270.60">
    <property type="entry name" value="Arfaptin homology (AH) domain/BAR domain"/>
    <property type="match status" value="1"/>
</dbReference>
<evidence type="ECO:0000256" key="3">
    <source>
        <dbReference type="ARBA" id="ARBA00022490"/>
    </source>
</evidence>
<dbReference type="RefSeq" id="XP_013017969.1">
    <property type="nucleotide sequence ID" value="XM_013162515.1"/>
</dbReference>
<evidence type="ECO:0000256" key="1">
    <source>
        <dbReference type="ARBA" id="ARBA00004245"/>
    </source>
</evidence>
<evidence type="ECO:0000256" key="8">
    <source>
        <dbReference type="ARBA" id="ARBA00023212"/>
    </source>
</evidence>
<evidence type="ECO:0000256" key="2">
    <source>
        <dbReference type="ARBA" id="ARBA00022443"/>
    </source>
</evidence>
<dbReference type="GO" id="GO:0120104">
    <property type="term" value="C:mitotic actomyosin contractile ring, proximal layer"/>
    <property type="evidence" value="ECO:0007669"/>
    <property type="project" value="EnsemblFungi"/>
</dbReference>
<dbReference type="SMART" id="SM00055">
    <property type="entry name" value="FCH"/>
    <property type="match status" value="1"/>
</dbReference>
<dbReference type="SUPFAM" id="SSF50044">
    <property type="entry name" value="SH3-domain"/>
    <property type="match status" value="1"/>
</dbReference>
<feature type="domain" description="SH3" evidence="13">
    <location>
        <begin position="575"/>
        <end position="638"/>
    </location>
</feature>
<dbReference type="GO" id="GO:0070273">
    <property type="term" value="F:phosphatidylinositol-4-phosphate binding"/>
    <property type="evidence" value="ECO:0007669"/>
    <property type="project" value="EnsemblFungi"/>
</dbReference>
<dbReference type="GeneID" id="25029079"/>
<accession>S9R1N7</accession>
<evidence type="ECO:0000256" key="11">
    <source>
        <dbReference type="PROSITE-ProRule" id="PRU01077"/>
    </source>
</evidence>
<reference evidence="15 16" key="1">
    <citation type="journal article" date="2011" name="Science">
        <title>Comparative functional genomics of the fission yeasts.</title>
        <authorList>
            <person name="Rhind N."/>
            <person name="Chen Z."/>
            <person name="Yassour M."/>
            <person name="Thompson D.A."/>
            <person name="Haas B.J."/>
            <person name="Habib N."/>
            <person name="Wapinski I."/>
            <person name="Roy S."/>
            <person name="Lin M.F."/>
            <person name="Heiman D.I."/>
            <person name="Young S.K."/>
            <person name="Furuya K."/>
            <person name="Guo Y."/>
            <person name="Pidoux A."/>
            <person name="Chen H.M."/>
            <person name="Robbertse B."/>
            <person name="Goldberg J.M."/>
            <person name="Aoki K."/>
            <person name="Bayne E.H."/>
            <person name="Berlin A.M."/>
            <person name="Desjardins C.A."/>
            <person name="Dobbs E."/>
            <person name="Dukaj L."/>
            <person name="Fan L."/>
            <person name="FitzGerald M.G."/>
            <person name="French C."/>
            <person name="Gujja S."/>
            <person name="Hansen K."/>
            <person name="Keifenheim D."/>
            <person name="Levin J.Z."/>
            <person name="Mosher R.A."/>
            <person name="Mueller C.A."/>
            <person name="Pfiffner J."/>
            <person name="Priest M."/>
            <person name="Russ C."/>
            <person name="Smialowska A."/>
            <person name="Swoboda P."/>
            <person name="Sykes S.M."/>
            <person name="Vaughn M."/>
            <person name="Vengrova S."/>
            <person name="Yoder R."/>
            <person name="Zeng Q."/>
            <person name="Allshire R."/>
            <person name="Baulcombe D."/>
            <person name="Birren B.W."/>
            <person name="Brown W."/>
            <person name="Ekwall K."/>
            <person name="Kellis M."/>
            <person name="Leatherwood J."/>
            <person name="Levin H."/>
            <person name="Margalit H."/>
            <person name="Martienssen R."/>
            <person name="Nieduszynski C.A."/>
            <person name="Spatafora J.W."/>
            <person name="Friedman N."/>
            <person name="Dalgaard J.Z."/>
            <person name="Baumann P."/>
            <person name="Niki H."/>
            <person name="Regev A."/>
            <person name="Nusbaum C."/>
        </authorList>
    </citation>
    <scope>NUCLEOTIDE SEQUENCE [LARGE SCALE GENOMIC DNA]</scope>
    <source>
        <strain evidence="16">yFS286</strain>
    </source>
</reference>
<dbReference type="Pfam" id="PF00018">
    <property type="entry name" value="SH3_1"/>
    <property type="match status" value="1"/>
</dbReference>
<evidence type="ECO:0000256" key="6">
    <source>
        <dbReference type="ARBA" id="ARBA00022776"/>
    </source>
</evidence>
<dbReference type="PRINTS" id="PR00452">
    <property type="entry name" value="SH3DOMAIN"/>
</dbReference>
<evidence type="ECO:0000256" key="9">
    <source>
        <dbReference type="ARBA" id="ARBA00023306"/>
    </source>
</evidence>
<dbReference type="CDD" id="cd00174">
    <property type="entry name" value="SH3"/>
    <property type="match status" value="1"/>
</dbReference>
<sequence>MATTLNFNAQSSNPPKSFSNYFWGVNDEGYHALLSRFSEIKHINEDLRSFFHERASIEEDYAKRMTKLARSNVGANETGTLRESIQMMKSEMDTMGKNRLAIAQLLQDDVSNAFSRFAISLKDKKKTIIASIEKCHKEKESKKQNYEKAQDKYHYLCKKVNYYVSQQNMLVGKDLERNNSKLNKTQNAIASSASEYKASVQTISDTYQRWIREWKSACDKFQDIEEERRHFLRSVLWTFTLLVSRGAFNDDEACERIRKSLETCNVKSDVLGFIETRATGTGIPQPPKFYDFYKGESPEDVVELVQANFERAPSNIENDHMTLNRPYTLSAAARTGNAALEGSSDLQNVSTAVNQAATSISSNSSQSGRLSPHKKLFNKFKKSSRPVTPNVLNASSDMSPLDENFQKMSVQNNKPETDSAPSNLPPAYQTISPISRRQQIQDEFSSVMRMENRAVSPISDNRKNSSSIGLRKNQPSRPSSSHSRRVSRLPRSLTPGAVEPEYDYGVKVDPVQDLGRTVDDDEYQSELESSIKDDFFASNGYGVANLSYPIHDDYDAEDRHSLDIEETPTSSDGQKILGYVHALYNYDAAIPEEISFQKGDTIAVIKLYEDGWWEGFVVGDDDHNRGQFPSNFVRQIDV</sequence>
<evidence type="ECO:0000256" key="5">
    <source>
        <dbReference type="ARBA" id="ARBA00022618"/>
    </source>
</evidence>
<feature type="region of interest" description="Disordered" evidence="12">
    <location>
        <begin position="451"/>
        <end position="503"/>
    </location>
</feature>
<dbReference type="GO" id="GO:0005547">
    <property type="term" value="F:phosphatidylinositol-3,4,5-trisphosphate binding"/>
    <property type="evidence" value="ECO:0007669"/>
    <property type="project" value="EnsemblFungi"/>
</dbReference>
<evidence type="ECO:0000313" key="16">
    <source>
        <dbReference type="Proteomes" id="UP000016088"/>
    </source>
</evidence>
<dbReference type="GO" id="GO:0106006">
    <property type="term" value="F:cytoskeletal protein-membrane anchor activity"/>
    <property type="evidence" value="ECO:0007669"/>
    <property type="project" value="EnsemblFungi"/>
</dbReference>
<dbReference type="GO" id="GO:0009898">
    <property type="term" value="C:cytoplasmic side of plasma membrane"/>
    <property type="evidence" value="ECO:0007669"/>
    <property type="project" value="TreeGrafter"/>
</dbReference>
<organism evidence="15 16">
    <name type="scientific">Schizosaccharomyces octosporus (strain yFS286)</name>
    <name type="common">Fission yeast</name>
    <name type="synonym">Octosporomyces octosporus</name>
    <dbReference type="NCBI Taxonomy" id="483514"/>
    <lineage>
        <taxon>Eukaryota</taxon>
        <taxon>Fungi</taxon>
        <taxon>Dikarya</taxon>
        <taxon>Ascomycota</taxon>
        <taxon>Taphrinomycotina</taxon>
        <taxon>Schizosaccharomycetes</taxon>
        <taxon>Schizosaccharomycetales</taxon>
        <taxon>Schizosaccharomycetaceae</taxon>
        <taxon>Schizosaccharomyces</taxon>
    </lineage>
</organism>
<dbReference type="InterPro" id="IPR036028">
    <property type="entry name" value="SH3-like_dom_sf"/>
</dbReference>
<dbReference type="InterPro" id="IPR027267">
    <property type="entry name" value="AH/BAR_dom_sf"/>
</dbReference>
<keyword evidence="5" id="KW-0132">Cell division</keyword>
<keyword evidence="8" id="KW-0206">Cytoskeleton</keyword>
<dbReference type="SUPFAM" id="SSF103657">
    <property type="entry name" value="BAR/IMD domain-like"/>
    <property type="match status" value="1"/>
</dbReference>
<evidence type="ECO:0000259" key="13">
    <source>
        <dbReference type="PROSITE" id="PS50002"/>
    </source>
</evidence>
<keyword evidence="2 10" id="KW-0728">SH3 domain</keyword>
<dbReference type="OrthoDB" id="27823at2759"/>